<evidence type="ECO:0000313" key="4">
    <source>
        <dbReference type="EMBL" id="PCJ03007.1"/>
    </source>
</evidence>
<sequence length="97" mass="11275">MVITMQDIENYKKKLMFRAWHRGMKELDLLMGTFAQEELTDLAGDELAQFERLIDTEDNDLLNYFNGKQPVPSSLAGSVFERIRAQVFTPDRYGKNL</sequence>
<organism evidence="4">
    <name type="scientific">OCS116 cluster bacterium</name>
    <dbReference type="NCBI Taxonomy" id="2030921"/>
    <lineage>
        <taxon>Bacteria</taxon>
        <taxon>Pseudomonadati</taxon>
        <taxon>Pseudomonadota</taxon>
        <taxon>Alphaproteobacteria</taxon>
        <taxon>OCS116 cluster</taxon>
    </lineage>
</organism>
<dbReference type="Pfam" id="PF03937">
    <property type="entry name" value="Sdh5"/>
    <property type="match status" value="1"/>
</dbReference>
<evidence type="ECO:0000256" key="2">
    <source>
        <dbReference type="ARBA" id="ARBA00019418"/>
    </source>
</evidence>
<comment type="caution">
    <text evidence="4">The sequence shown here is derived from an EMBL/GenBank/DDBJ whole genome shotgun (WGS) entry which is preliminary data.</text>
</comment>
<dbReference type="InterPro" id="IPR036714">
    <property type="entry name" value="SDH_sf"/>
</dbReference>
<keyword evidence="3" id="KW-0143">Chaperone</keyword>
<reference key="1">
    <citation type="submission" date="2017-08" db="EMBL/GenBank/DDBJ databases">
        <title>A dynamic microbial community with high functional redundancy inhabits the cold, oxic subseafloor aquifer.</title>
        <authorList>
            <person name="Tully B.J."/>
            <person name="Wheat C.G."/>
            <person name="Glazer B.T."/>
            <person name="Huber J.A."/>
        </authorList>
    </citation>
    <scope>NUCLEOTIDE SEQUENCE [LARGE SCALE GENOMIC DNA]</scope>
</reference>
<accession>A0A2A4Z7J9</accession>
<dbReference type="PANTHER" id="PTHR12469">
    <property type="entry name" value="PROTEIN EMI5 HOMOLOG, MITOCHONDRIAL"/>
    <property type="match status" value="1"/>
</dbReference>
<dbReference type="Gene3D" id="1.10.150.250">
    <property type="entry name" value="Flavinator of succinate dehydrogenase"/>
    <property type="match status" value="1"/>
</dbReference>
<comment type="similarity">
    <text evidence="1">Belongs to the SdhE FAD assembly factor family.</text>
</comment>
<evidence type="ECO:0000256" key="1">
    <source>
        <dbReference type="ARBA" id="ARBA00008571"/>
    </source>
</evidence>
<dbReference type="GO" id="GO:0006099">
    <property type="term" value="P:tricarboxylic acid cycle"/>
    <property type="evidence" value="ECO:0007669"/>
    <property type="project" value="TreeGrafter"/>
</dbReference>
<evidence type="ECO:0000256" key="3">
    <source>
        <dbReference type="ARBA" id="ARBA00023186"/>
    </source>
</evidence>
<dbReference type="FunFam" id="1.10.150.250:FF:000004">
    <property type="entry name" value="Succinate dehydrogenase assembly factor 2, mitochondrial"/>
    <property type="match status" value="1"/>
</dbReference>
<reference evidence="4" key="2">
    <citation type="journal article" date="2018" name="ISME J.">
        <title>A dynamic microbial community with high functional redundancy inhabits the cold, oxic subseafloor aquifer.</title>
        <authorList>
            <person name="Tully B.J."/>
            <person name="Wheat C.G."/>
            <person name="Glazer B.T."/>
            <person name="Huber J.A."/>
        </authorList>
    </citation>
    <scope>NUCLEOTIDE SEQUENCE</scope>
    <source>
        <strain evidence="4">NORP83</strain>
    </source>
</reference>
<dbReference type="EMBL" id="NVUS01000003">
    <property type="protein sequence ID" value="PCJ03007.1"/>
    <property type="molecule type" value="Genomic_DNA"/>
</dbReference>
<dbReference type="InterPro" id="IPR005631">
    <property type="entry name" value="SDH"/>
</dbReference>
<name>A0A2A4Z7J9_9PROT</name>
<gene>
    <name evidence="4" type="ORF">COB13_03450</name>
</gene>
<dbReference type="SUPFAM" id="SSF109910">
    <property type="entry name" value="YgfY-like"/>
    <property type="match status" value="1"/>
</dbReference>
<protein>
    <recommendedName>
        <fullName evidence="2">FAD assembly factor SdhE</fullName>
    </recommendedName>
</protein>
<proteinExistence type="inferred from homology"/>
<dbReference type="PANTHER" id="PTHR12469:SF2">
    <property type="entry name" value="SUCCINATE DEHYDROGENASE ASSEMBLY FACTOR 2, MITOCHONDRIAL"/>
    <property type="match status" value="1"/>
</dbReference>
<dbReference type="AlphaFoldDB" id="A0A2A4Z7J9"/>